<evidence type="ECO:0000313" key="12">
    <source>
        <dbReference type="EMBL" id="AKI96600.1"/>
    </source>
</evidence>
<dbReference type="PATRIC" id="fig|1330330.3.peg.153"/>
<dbReference type="CDD" id="cd05233">
    <property type="entry name" value="SDR_c"/>
    <property type="match status" value="1"/>
</dbReference>
<dbReference type="PRINTS" id="PR00081">
    <property type="entry name" value="GDHRDH"/>
</dbReference>
<comment type="catalytic activity">
    <reaction evidence="10">
        <text>3-hydroxypropanoate + NADP(+) = 3-oxopropanoate + NADPH + H(+)</text>
        <dbReference type="Rhea" id="RHEA:26438"/>
        <dbReference type="ChEBI" id="CHEBI:15378"/>
        <dbReference type="ChEBI" id="CHEBI:16510"/>
        <dbReference type="ChEBI" id="CHEBI:33190"/>
        <dbReference type="ChEBI" id="CHEBI:57783"/>
        <dbReference type="ChEBI" id="CHEBI:58349"/>
        <dbReference type="EC" id="1.1.1.298"/>
    </reaction>
</comment>
<dbReference type="STRING" id="1330330.IX53_00800"/>
<keyword evidence="2" id="KW-0560">Oxidoreductase</keyword>
<evidence type="ECO:0000256" key="3">
    <source>
        <dbReference type="ARBA" id="ARBA00043812"/>
    </source>
</evidence>
<dbReference type="Pfam" id="PF00106">
    <property type="entry name" value="adh_short"/>
    <property type="match status" value="1"/>
</dbReference>
<sequence length="260" mass="28796">MKALITGASSGLGKSFAYELAKRGYNLVIVARRKERLDKLAMDLSTLYGIEVESFQTDLTDFNDLQTLVDTHSDVDLLVNNAGFGVIGSFIDTDMERELKMIDLNVKVLYYLTKAYAKTMAGKKGTGIINVASTASYQPVPGFATYAATKAFVLNLTEAISFELDGKVRIMTLCPGATKTKFFETAGATAIKIRTMSPEDVVVRALKAFERGKKTYIPGISNKAMVFFQRFVSRRIVIKSAAKLFLNERKDSYKLAKEEE</sequence>
<evidence type="ECO:0000256" key="2">
    <source>
        <dbReference type="ARBA" id="ARBA00023002"/>
    </source>
</evidence>
<gene>
    <name evidence="12" type="ORF">IX53_00800</name>
</gene>
<dbReference type="SUPFAM" id="SSF51735">
    <property type="entry name" value="NAD(P)-binding Rossmann-fold domains"/>
    <property type="match status" value="1"/>
</dbReference>
<evidence type="ECO:0000256" key="4">
    <source>
        <dbReference type="ARBA" id="ARBA00044050"/>
    </source>
</evidence>
<evidence type="ECO:0000256" key="10">
    <source>
        <dbReference type="ARBA" id="ARBA00047274"/>
    </source>
</evidence>
<dbReference type="PANTHER" id="PTHR43086:SF3">
    <property type="entry name" value="NADP-DEPENDENT 3-HYDROXY ACID DEHYDROGENASE YDFG"/>
    <property type="match status" value="1"/>
</dbReference>
<dbReference type="PANTHER" id="PTHR43086">
    <property type="entry name" value="VERY-LONG-CHAIN 3-OXOOACYL-COA REDUCTASE"/>
    <property type="match status" value="1"/>
</dbReference>
<dbReference type="EMBL" id="CP011232">
    <property type="protein sequence ID" value="AKI96600.1"/>
    <property type="molecule type" value="Genomic_DNA"/>
</dbReference>
<dbReference type="PIRSF" id="PIRSF000126">
    <property type="entry name" value="11-beta-HSD1"/>
    <property type="match status" value="1"/>
</dbReference>
<comment type="catalytic activity">
    <reaction evidence="3">
        <text>L-allo-threonine + NADP(+) = aminoacetone + CO2 + NADPH</text>
        <dbReference type="Rhea" id="RHEA:43524"/>
        <dbReference type="ChEBI" id="CHEBI:16526"/>
        <dbReference type="ChEBI" id="CHEBI:57783"/>
        <dbReference type="ChEBI" id="CHEBI:58320"/>
        <dbReference type="ChEBI" id="CHEBI:58349"/>
        <dbReference type="ChEBI" id="CHEBI:58585"/>
        <dbReference type="EC" id="1.1.1.381"/>
    </reaction>
</comment>
<evidence type="ECO:0000313" key="13">
    <source>
        <dbReference type="Proteomes" id="UP000035159"/>
    </source>
</evidence>
<dbReference type="AlphaFoldDB" id="A0A0G2Z4R3"/>
<keyword evidence="13" id="KW-1185">Reference proteome</keyword>
<evidence type="ECO:0000256" key="6">
    <source>
        <dbReference type="ARBA" id="ARBA00044065"/>
    </source>
</evidence>
<dbReference type="Gene3D" id="3.40.50.720">
    <property type="entry name" value="NAD(P)-binding Rossmann-like Domain"/>
    <property type="match status" value="1"/>
</dbReference>
<dbReference type="Proteomes" id="UP000035159">
    <property type="component" value="Chromosome"/>
</dbReference>
<dbReference type="EC" id="1.1.1.381" evidence="5"/>
<dbReference type="InterPro" id="IPR020904">
    <property type="entry name" value="Sc_DH/Rdtase_CS"/>
</dbReference>
<organism evidence="12 13">
    <name type="scientific">Kosmotoga pacifica</name>
    <dbReference type="NCBI Taxonomy" id="1330330"/>
    <lineage>
        <taxon>Bacteria</taxon>
        <taxon>Thermotogati</taxon>
        <taxon>Thermotogota</taxon>
        <taxon>Thermotogae</taxon>
        <taxon>Kosmotogales</taxon>
        <taxon>Kosmotogaceae</taxon>
        <taxon>Kosmotoga</taxon>
    </lineage>
</organism>
<dbReference type="InterPro" id="IPR036291">
    <property type="entry name" value="NAD(P)-bd_dom_sf"/>
</dbReference>
<dbReference type="RefSeq" id="WP_047753735.1">
    <property type="nucleotide sequence ID" value="NZ_CASWEU010000008.1"/>
</dbReference>
<dbReference type="InterPro" id="IPR002347">
    <property type="entry name" value="SDR_fam"/>
</dbReference>
<reference evidence="12 13" key="1">
    <citation type="submission" date="2015-04" db="EMBL/GenBank/DDBJ databases">
        <title>Complete Genome Sequence of Kosmotoga pacifica SLHLJ1.</title>
        <authorList>
            <person name="Jiang L.J."/>
            <person name="Shao Z.Z."/>
            <person name="Jebbar M."/>
        </authorList>
    </citation>
    <scope>NUCLEOTIDE SEQUENCE [LARGE SCALE GENOMIC DNA]</scope>
    <source>
        <strain evidence="12 13">SLHLJ1</strain>
    </source>
</reference>
<dbReference type="EC" id="1.1.1.298" evidence="4"/>
<comment type="similarity">
    <text evidence="1 11">Belongs to the short-chain dehydrogenases/reductases (SDR) family.</text>
</comment>
<name>A0A0G2Z4R3_9BACT</name>
<protein>
    <recommendedName>
        <fullName evidence="6">NADP-dependent 3-hydroxy acid dehydrogenase YdfG</fullName>
        <ecNumber evidence="4">1.1.1.298</ecNumber>
        <ecNumber evidence="5">1.1.1.381</ecNumber>
    </recommendedName>
    <alternativeName>
        <fullName evidence="8">L-allo-threonine dehydrogenase</fullName>
    </alternativeName>
    <alternativeName>
        <fullName evidence="7">Malonic semialdehyde reductase</fullName>
    </alternativeName>
</protein>
<proteinExistence type="inferred from homology"/>
<evidence type="ECO:0000256" key="9">
    <source>
        <dbReference type="ARBA" id="ARBA00045650"/>
    </source>
</evidence>
<accession>A0A0G2Z4R3</accession>
<evidence type="ECO:0000256" key="8">
    <source>
        <dbReference type="ARBA" id="ARBA00044349"/>
    </source>
</evidence>
<evidence type="ECO:0000256" key="7">
    <source>
        <dbReference type="ARBA" id="ARBA00044271"/>
    </source>
</evidence>
<dbReference type="PROSITE" id="PS00061">
    <property type="entry name" value="ADH_SHORT"/>
    <property type="match status" value="1"/>
</dbReference>
<dbReference type="KEGG" id="kpf:IX53_00800"/>
<evidence type="ECO:0000256" key="11">
    <source>
        <dbReference type="RuleBase" id="RU000363"/>
    </source>
</evidence>
<dbReference type="OrthoDB" id="9808814at2"/>
<dbReference type="GO" id="GO:0035527">
    <property type="term" value="F:3-hydroxypropionate dehydrogenase (NADP+) activity"/>
    <property type="evidence" value="ECO:0007669"/>
    <property type="project" value="UniProtKB-EC"/>
</dbReference>
<comment type="function">
    <text evidence="9">NADP-dependent dehydrogenase with broad substrate specificity acting on 3-hydroxy acids. Catalyzes the NADP-dependent oxidation of L-allo-threonine to L-2-amino-3-keto-butyrate, which is spontaneously decarboxylated into aminoacetone. Also acts on D-threonine, L-serine, D-serine, D-3-hydroxyisobutyrate, L-3-hydroxyisobutyrate, D-glycerate and L-glycerate. Able to catalyze the reduction of the malonic semialdehyde to 3-hydroxypropionic acid. YdfG is apparently supplementing RutE, the presumed malonic semialdehyde reductase involved in pyrimidine degradation since both are able to detoxify malonic semialdehyde.</text>
</comment>
<evidence type="ECO:0000256" key="5">
    <source>
        <dbReference type="ARBA" id="ARBA00044059"/>
    </source>
</evidence>
<dbReference type="PRINTS" id="PR00080">
    <property type="entry name" value="SDRFAMILY"/>
</dbReference>
<evidence type="ECO:0000256" key="1">
    <source>
        <dbReference type="ARBA" id="ARBA00006484"/>
    </source>
</evidence>